<keyword evidence="2" id="KW-1185">Reference proteome</keyword>
<name>A0ACB6RGJ4_9PLEO</name>
<organism evidence="1 2">
    <name type="scientific">Lindgomyces ingoldianus</name>
    <dbReference type="NCBI Taxonomy" id="673940"/>
    <lineage>
        <taxon>Eukaryota</taxon>
        <taxon>Fungi</taxon>
        <taxon>Dikarya</taxon>
        <taxon>Ascomycota</taxon>
        <taxon>Pezizomycotina</taxon>
        <taxon>Dothideomycetes</taxon>
        <taxon>Pleosporomycetidae</taxon>
        <taxon>Pleosporales</taxon>
        <taxon>Lindgomycetaceae</taxon>
        <taxon>Lindgomyces</taxon>
    </lineage>
</organism>
<reference evidence="1" key="1">
    <citation type="journal article" date="2020" name="Stud. Mycol.">
        <title>101 Dothideomycetes genomes: a test case for predicting lifestyles and emergence of pathogens.</title>
        <authorList>
            <person name="Haridas S."/>
            <person name="Albert R."/>
            <person name="Binder M."/>
            <person name="Bloem J."/>
            <person name="Labutti K."/>
            <person name="Salamov A."/>
            <person name="Andreopoulos B."/>
            <person name="Baker S."/>
            <person name="Barry K."/>
            <person name="Bills G."/>
            <person name="Bluhm B."/>
            <person name="Cannon C."/>
            <person name="Castanera R."/>
            <person name="Culley D."/>
            <person name="Daum C."/>
            <person name="Ezra D."/>
            <person name="Gonzalez J."/>
            <person name="Henrissat B."/>
            <person name="Kuo A."/>
            <person name="Liang C."/>
            <person name="Lipzen A."/>
            <person name="Lutzoni F."/>
            <person name="Magnuson J."/>
            <person name="Mondo S."/>
            <person name="Nolan M."/>
            <person name="Ohm R."/>
            <person name="Pangilinan J."/>
            <person name="Park H.-J."/>
            <person name="Ramirez L."/>
            <person name="Alfaro M."/>
            <person name="Sun H."/>
            <person name="Tritt A."/>
            <person name="Yoshinaga Y."/>
            <person name="Zwiers L.-H."/>
            <person name="Turgeon B."/>
            <person name="Goodwin S."/>
            <person name="Spatafora J."/>
            <person name="Crous P."/>
            <person name="Grigoriev I."/>
        </authorList>
    </citation>
    <scope>NUCLEOTIDE SEQUENCE</scope>
    <source>
        <strain evidence="1">ATCC 200398</strain>
    </source>
</reference>
<evidence type="ECO:0000313" key="2">
    <source>
        <dbReference type="Proteomes" id="UP000799755"/>
    </source>
</evidence>
<accession>A0ACB6RGJ4</accession>
<dbReference type="Proteomes" id="UP000799755">
    <property type="component" value="Unassembled WGS sequence"/>
</dbReference>
<proteinExistence type="predicted"/>
<gene>
    <name evidence="1" type="ORF">BDR25DRAFT_321397</name>
</gene>
<sequence length="298" mass="33007">MEAICQQNTLGTILVTGGNGVVGSRVVDAVPADCRPVAPSKIQHHANYLATKQILEAARQHHSIRAVVYKSSVEAVVLGPGFNRQPQTEEEATLNGLKSGTSAYARTIGTADALTHFENCDGNYQGMLLTTCLRIGVLYGERDEKTTAEILKLVNTFGARVQIGPNNAVHDWVYTQNAALANVLAAKALLRETSQAIDLGINGEAFYITDGGPMLFWDFPSTRIIKVPFGVVLFFAAVGERTYNIFTFRRKTLKMSPHHLDFTRKGYWFSIDKARVRLGYKPIRDTDEGIRRSVTWFR</sequence>
<evidence type="ECO:0000313" key="1">
    <source>
        <dbReference type="EMBL" id="KAF2478408.1"/>
    </source>
</evidence>
<comment type="caution">
    <text evidence="1">The sequence shown here is derived from an EMBL/GenBank/DDBJ whole genome shotgun (WGS) entry which is preliminary data.</text>
</comment>
<dbReference type="EMBL" id="MU003492">
    <property type="protein sequence ID" value="KAF2478408.1"/>
    <property type="molecule type" value="Genomic_DNA"/>
</dbReference>
<protein>
    <submittedName>
        <fullName evidence="1">NAD(P)-binding protein</fullName>
    </submittedName>
</protein>